<dbReference type="EMBL" id="LAZR01000394">
    <property type="protein sequence ID" value="KKN70935.1"/>
    <property type="molecule type" value="Genomic_DNA"/>
</dbReference>
<dbReference type="Gene3D" id="3.30.920.10">
    <property type="entry name" value="Frataxin/CyaY"/>
    <property type="match status" value="1"/>
</dbReference>
<dbReference type="InterPro" id="IPR036524">
    <property type="entry name" value="Frataxin/CyaY_sf"/>
</dbReference>
<evidence type="ECO:0000256" key="2">
    <source>
        <dbReference type="ARBA" id="ARBA00023004"/>
    </source>
</evidence>
<sequence>MQDMTEAEFHQQVDRVQDLIEHAVDGCDLDLDMEHMEGSLVLVLAEGTRLVVGRQPASREIWLATPNTTLHFGYQGETGWQHDGGEGSLAEKLSDVLEELIGDEVELELDESAE</sequence>
<dbReference type="InterPro" id="IPR002908">
    <property type="entry name" value="Frataxin/CyaY"/>
</dbReference>
<dbReference type="GO" id="GO:0008199">
    <property type="term" value="F:ferric iron binding"/>
    <property type="evidence" value="ECO:0007669"/>
    <property type="project" value="InterPro"/>
</dbReference>
<dbReference type="Pfam" id="PF01491">
    <property type="entry name" value="Frataxin_Cyay"/>
    <property type="match status" value="1"/>
</dbReference>
<dbReference type="AlphaFoldDB" id="A0A0F9SPI2"/>
<dbReference type="GO" id="GO:0016226">
    <property type="term" value="P:iron-sulfur cluster assembly"/>
    <property type="evidence" value="ECO:0007669"/>
    <property type="project" value="InterPro"/>
</dbReference>
<protein>
    <recommendedName>
        <fullName evidence="4">Iron donor protein CyaY</fullName>
    </recommendedName>
</protein>
<evidence type="ECO:0000256" key="1">
    <source>
        <dbReference type="ARBA" id="ARBA00008183"/>
    </source>
</evidence>
<gene>
    <name evidence="3" type="ORF">LCGC14_0426260</name>
</gene>
<dbReference type="SUPFAM" id="SSF55387">
    <property type="entry name" value="Frataxin/Nqo15-like"/>
    <property type="match status" value="1"/>
</dbReference>
<dbReference type="SMART" id="SM01219">
    <property type="entry name" value="Frataxin_Cyay"/>
    <property type="match status" value="1"/>
</dbReference>
<proteinExistence type="inferred from homology"/>
<comment type="similarity">
    <text evidence="1">Belongs to the frataxin family.</text>
</comment>
<evidence type="ECO:0008006" key="4">
    <source>
        <dbReference type="Google" id="ProtNLM"/>
    </source>
</evidence>
<dbReference type="NCBIfam" id="TIGR03421">
    <property type="entry name" value="FeS_CyaY"/>
    <property type="match status" value="1"/>
</dbReference>
<keyword evidence="2" id="KW-0408">Iron</keyword>
<dbReference type="GO" id="GO:0005737">
    <property type="term" value="C:cytoplasm"/>
    <property type="evidence" value="ECO:0007669"/>
    <property type="project" value="UniProtKB-ARBA"/>
</dbReference>
<accession>A0A0F9SPI2</accession>
<comment type="caution">
    <text evidence="3">The sequence shown here is derived from an EMBL/GenBank/DDBJ whole genome shotgun (WGS) entry which is preliminary data.</text>
</comment>
<organism evidence="3">
    <name type="scientific">marine sediment metagenome</name>
    <dbReference type="NCBI Taxonomy" id="412755"/>
    <lineage>
        <taxon>unclassified sequences</taxon>
        <taxon>metagenomes</taxon>
        <taxon>ecological metagenomes</taxon>
    </lineage>
</organism>
<reference evidence="3" key="1">
    <citation type="journal article" date="2015" name="Nature">
        <title>Complex archaea that bridge the gap between prokaryotes and eukaryotes.</title>
        <authorList>
            <person name="Spang A."/>
            <person name="Saw J.H."/>
            <person name="Jorgensen S.L."/>
            <person name="Zaremba-Niedzwiedzka K."/>
            <person name="Martijn J."/>
            <person name="Lind A.E."/>
            <person name="van Eijk R."/>
            <person name="Schleper C."/>
            <person name="Guy L."/>
            <person name="Ettema T.J."/>
        </authorList>
    </citation>
    <scope>NUCLEOTIDE SEQUENCE</scope>
</reference>
<name>A0A0F9SPI2_9ZZZZ</name>
<evidence type="ECO:0000313" key="3">
    <source>
        <dbReference type="EMBL" id="KKN70935.1"/>
    </source>
</evidence>
<dbReference type="PROSITE" id="PS50810">
    <property type="entry name" value="FRATAXIN_2"/>
    <property type="match status" value="1"/>
</dbReference>